<keyword evidence="2" id="KW-1185">Reference proteome</keyword>
<dbReference type="Proteomes" id="UP001732700">
    <property type="component" value="Chromosome 3A"/>
</dbReference>
<dbReference type="EnsemblPlants" id="AVESA.00010b.r2.3AG0439430.1">
    <property type="protein sequence ID" value="AVESA.00010b.r2.3AG0439430.1.CDS"/>
    <property type="gene ID" value="AVESA.00010b.r2.3AG0439430"/>
</dbReference>
<proteinExistence type="predicted"/>
<name>A0ACD5VF15_AVESA</name>
<reference evidence="1" key="2">
    <citation type="submission" date="2025-09" db="UniProtKB">
        <authorList>
            <consortium name="EnsemblPlants"/>
        </authorList>
    </citation>
    <scope>IDENTIFICATION</scope>
</reference>
<evidence type="ECO:0000313" key="1">
    <source>
        <dbReference type="EnsemblPlants" id="AVESA.00010b.r2.3AG0439430.1.CDS"/>
    </source>
</evidence>
<organism evidence="1 2">
    <name type="scientific">Avena sativa</name>
    <name type="common">Oat</name>
    <dbReference type="NCBI Taxonomy" id="4498"/>
    <lineage>
        <taxon>Eukaryota</taxon>
        <taxon>Viridiplantae</taxon>
        <taxon>Streptophyta</taxon>
        <taxon>Embryophyta</taxon>
        <taxon>Tracheophyta</taxon>
        <taxon>Spermatophyta</taxon>
        <taxon>Magnoliopsida</taxon>
        <taxon>Liliopsida</taxon>
        <taxon>Poales</taxon>
        <taxon>Poaceae</taxon>
        <taxon>BOP clade</taxon>
        <taxon>Pooideae</taxon>
        <taxon>Poodae</taxon>
        <taxon>Poeae</taxon>
        <taxon>Poeae Chloroplast Group 1 (Aveneae type)</taxon>
        <taxon>Aveninae</taxon>
        <taxon>Avena</taxon>
    </lineage>
</organism>
<accession>A0ACD5VF15</accession>
<reference evidence="1" key="1">
    <citation type="submission" date="2021-05" db="EMBL/GenBank/DDBJ databases">
        <authorList>
            <person name="Scholz U."/>
            <person name="Mascher M."/>
            <person name="Fiebig A."/>
        </authorList>
    </citation>
    <scope>NUCLEOTIDE SEQUENCE [LARGE SCALE GENOMIC DNA]</scope>
</reference>
<evidence type="ECO:0000313" key="2">
    <source>
        <dbReference type="Proteomes" id="UP001732700"/>
    </source>
</evidence>
<protein>
    <submittedName>
        <fullName evidence="1">Uncharacterized protein</fullName>
    </submittedName>
</protein>
<sequence length="229" mass="26078">MASWGDGEESSDDMSSLGTEGPNSMYDLDYNGRADDGDNPILCKCNCVAVKHVAFEGCWTGRRFLACAGEEGETCDFIHWVDNVWPESLCKSLTKLWDMYSTCKDGRVNDSLKSFDTRMEYEDEIAKLKLALKNAQDNLKRVVEEKQLTLALKAKAEQALIDARAELERKMKVNASTSNMHKSLRLNAEKQRDMLKKEKRNLEHTIAELMKQKEGARSKLRKIKQICDE</sequence>